<dbReference type="AlphaFoldDB" id="A0A1Y5S490"/>
<proteinExistence type="predicted"/>
<gene>
    <name evidence="3" type="ORF">TRL7639_01381</name>
</gene>
<sequence length="130" mass="14294">MEAMKHIMMLSAVGLLLAAPLQAQDLGSEPDEKSLMEQGAELFFKGLRQEMEPALESMLEMAEQFGPSMLSFLEEMGPALADLVDEVQDWSAYHAPEMLPNGDIIIRKKQPEDATPDPAEPDGAPEHTDI</sequence>
<evidence type="ECO:0000256" key="1">
    <source>
        <dbReference type="SAM" id="MobiDB-lite"/>
    </source>
</evidence>
<keyword evidence="4" id="KW-1185">Reference proteome</keyword>
<protein>
    <recommendedName>
        <fullName evidence="5">AAA+ family ATPase</fullName>
    </recommendedName>
</protein>
<reference evidence="3 4" key="1">
    <citation type="submission" date="2017-03" db="EMBL/GenBank/DDBJ databases">
        <authorList>
            <person name="Afonso C.L."/>
            <person name="Miller P.J."/>
            <person name="Scott M.A."/>
            <person name="Spackman E."/>
            <person name="Goraichik I."/>
            <person name="Dimitrov K.M."/>
            <person name="Suarez D.L."/>
            <person name="Swayne D.E."/>
        </authorList>
    </citation>
    <scope>NUCLEOTIDE SEQUENCE [LARGE SCALE GENOMIC DNA]</scope>
    <source>
        <strain evidence="3 4">CECT 7639</strain>
    </source>
</reference>
<accession>A0A1Y5S490</accession>
<dbReference type="Proteomes" id="UP000193077">
    <property type="component" value="Unassembled WGS sequence"/>
</dbReference>
<name>A0A1Y5S490_9RHOB</name>
<organism evidence="3 4">
    <name type="scientific">Falsiruegeria litorea R37</name>
    <dbReference type="NCBI Taxonomy" id="1200284"/>
    <lineage>
        <taxon>Bacteria</taxon>
        <taxon>Pseudomonadati</taxon>
        <taxon>Pseudomonadota</taxon>
        <taxon>Alphaproteobacteria</taxon>
        <taxon>Rhodobacterales</taxon>
        <taxon>Roseobacteraceae</taxon>
        <taxon>Falsiruegeria</taxon>
    </lineage>
</organism>
<evidence type="ECO:0000256" key="2">
    <source>
        <dbReference type="SAM" id="SignalP"/>
    </source>
</evidence>
<evidence type="ECO:0000313" key="3">
    <source>
        <dbReference type="EMBL" id="SLN32034.1"/>
    </source>
</evidence>
<evidence type="ECO:0000313" key="4">
    <source>
        <dbReference type="Proteomes" id="UP000193077"/>
    </source>
</evidence>
<keyword evidence="2" id="KW-0732">Signal</keyword>
<dbReference type="EMBL" id="FWFO01000001">
    <property type="protein sequence ID" value="SLN32034.1"/>
    <property type="molecule type" value="Genomic_DNA"/>
</dbReference>
<feature type="signal peptide" evidence="2">
    <location>
        <begin position="1"/>
        <end position="23"/>
    </location>
</feature>
<feature type="region of interest" description="Disordered" evidence="1">
    <location>
        <begin position="104"/>
        <end position="130"/>
    </location>
</feature>
<evidence type="ECO:0008006" key="5">
    <source>
        <dbReference type="Google" id="ProtNLM"/>
    </source>
</evidence>
<feature type="chain" id="PRO_5012418646" description="AAA+ family ATPase" evidence="2">
    <location>
        <begin position="24"/>
        <end position="130"/>
    </location>
</feature>